<evidence type="ECO:0000313" key="4">
    <source>
        <dbReference type="EMBL" id="KAF8394664.1"/>
    </source>
</evidence>
<feature type="repeat" description="PPR" evidence="3">
    <location>
        <begin position="196"/>
        <end position="230"/>
    </location>
</feature>
<dbReference type="PANTHER" id="PTHR47926:SF436">
    <property type="entry name" value="PENTATRICOPEPTIDE REPEAT-CONTAINING PROTEIN ELI1, CHLOROPLASTIC-LIKE ISOFORM X2"/>
    <property type="match status" value="1"/>
</dbReference>
<keyword evidence="5" id="KW-1185">Reference proteome</keyword>
<dbReference type="GO" id="GO:0003729">
    <property type="term" value="F:mRNA binding"/>
    <property type="evidence" value="ECO:0007669"/>
    <property type="project" value="UniProtKB-ARBA"/>
</dbReference>
<feature type="repeat" description="PPR" evidence="3">
    <location>
        <begin position="328"/>
        <end position="358"/>
    </location>
</feature>
<dbReference type="NCBIfam" id="TIGR00756">
    <property type="entry name" value="PPR"/>
    <property type="match status" value="6"/>
</dbReference>
<protein>
    <recommendedName>
        <fullName evidence="6">Chlororespiratory reduction 4</fullName>
    </recommendedName>
</protein>
<dbReference type="Pfam" id="PF13041">
    <property type="entry name" value="PPR_2"/>
    <property type="match status" value="4"/>
</dbReference>
<dbReference type="InterPro" id="IPR046848">
    <property type="entry name" value="E_motif"/>
</dbReference>
<dbReference type="EMBL" id="JABCRI010000014">
    <property type="protein sequence ID" value="KAF8394664.1"/>
    <property type="molecule type" value="Genomic_DNA"/>
</dbReference>
<dbReference type="InterPro" id="IPR046960">
    <property type="entry name" value="PPR_At4g14850-like_plant"/>
</dbReference>
<feature type="repeat" description="PPR" evidence="3">
    <location>
        <begin position="359"/>
        <end position="393"/>
    </location>
</feature>
<evidence type="ECO:0008006" key="6">
    <source>
        <dbReference type="Google" id="ProtNLM"/>
    </source>
</evidence>
<feature type="repeat" description="PPR" evidence="3">
    <location>
        <begin position="258"/>
        <end position="292"/>
    </location>
</feature>
<dbReference type="PROSITE" id="PS51375">
    <property type="entry name" value="PPR"/>
    <property type="match status" value="5"/>
</dbReference>
<gene>
    <name evidence="4" type="ORF">HHK36_020880</name>
</gene>
<dbReference type="InterPro" id="IPR002885">
    <property type="entry name" value="PPR_rpt"/>
</dbReference>
<accession>A0A834YSH9</accession>
<dbReference type="GO" id="GO:0009451">
    <property type="term" value="P:RNA modification"/>
    <property type="evidence" value="ECO:0007669"/>
    <property type="project" value="InterPro"/>
</dbReference>
<dbReference type="FunFam" id="1.25.40.10:FF:000333">
    <property type="entry name" value="Pentatricopeptide repeat-containing protein"/>
    <property type="match status" value="1"/>
</dbReference>
<dbReference type="Pfam" id="PF20430">
    <property type="entry name" value="Eplus_motif"/>
    <property type="match status" value="1"/>
</dbReference>
<dbReference type="FunFam" id="1.25.40.10:FF:000690">
    <property type="entry name" value="Pentatricopeptide repeat-containing protein"/>
    <property type="match status" value="1"/>
</dbReference>
<dbReference type="Gene3D" id="1.25.40.10">
    <property type="entry name" value="Tetratricopeptide repeat domain"/>
    <property type="match status" value="4"/>
</dbReference>
<evidence type="ECO:0000256" key="2">
    <source>
        <dbReference type="ARBA" id="ARBA00022737"/>
    </source>
</evidence>
<feature type="repeat" description="PPR" evidence="3">
    <location>
        <begin position="93"/>
        <end position="127"/>
    </location>
</feature>
<evidence type="ECO:0000256" key="3">
    <source>
        <dbReference type="PROSITE-ProRule" id="PRU00708"/>
    </source>
</evidence>
<evidence type="ECO:0000313" key="5">
    <source>
        <dbReference type="Proteomes" id="UP000655225"/>
    </source>
</evidence>
<proteinExistence type="inferred from homology"/>
<dbReference type="OrthoDB" id="330671at2759"/>
<dbReference type="Pfam" id="PF20431">
    <property type="entry name" value="E_motif"/>
    <property type="match status" value="1"/>
</dbReference>
<dbReference type="InterPro" id="IPR046849">
    <property type="entry name" value="E2_motif"/>
</dbReference>
<dbReference type="PANTHER" id="PTHR47926">
    <property type="entry name" value="PENTATRICOPEPTIDE REPEAT-CONTAINING PROTEIN"/>
    <property type="match status" value="1"/>
</dbReference>
<sequence length="577" mass="64763">MKIYATPCPLVIPCNNTVSYKQNSPYKKPDTAISLLQISRNPEELIQIHSLLIKTSLIREKHAFGRLLLSFASESATIDYARKIFDSAEFPRNSFLYNTMIRSYSNCGDPRSAFLVYSQMVCEDSVFPDDFTFTFVFSACSKLSSVSQGKQAHAQMIKTAFRFGTHSWNSLVDFYAKIGEMGLVGRRLFDEIENPDIVSWNCLLDGYVKSGELDHARTLFDEMPSRDIVSWTTMLVGYLNAGLLSEASHLFDEMPERNVVSWSTMIRGYVQLGSYREALGLLKEMQVAGIEMDKITVTTLLSLCAGVGALDQGRWVHAYIDKHGIGIDAHLSTALVDMYSKCGRLDIALKIFREAKDKKVFLWNALLGGLAMHSRGKKAIELFSEMLEGGTEPNEITFICILAACSHSGLVRDGLRIFHSMGKDHNVVPTVEHYGCVVDLLGRAGLLYYALQIIENMPMLVDSNVWRALLGACRLHGNVELGEQVGRILIEMEPLNDGNYVLLSNIYATGNRWEDIKKLRREMKARGVRKTPGCSSIELNGVVHEFVVEDHSHPKSPEIYELLNEMANHLSWDGNEL</sequence>
<dbReference type="Proteomes" id="UP000655225">
    <property type="component" value="Unassembled WGS sequence"/>
</dbReference>
<keyword evidence="2" id="KW-0677">Repeat</keyword>
<name>A0A834YSH9_TETSI</name>
<dbReference type="InterPro" id="IPR011990">
    <property type="entry name" value="TPR-like_helical_dom_sf"/>
</dbReference>
<dbReference type="AlphaFoldDB" id="A0A834YSH9"/>
<dbReference type="OMA" id="IREKHAF"/>
<comment type="caution">
    <text evidence="4">The sequence shown here is derived from an EMBL/GenBank/DDBJ whole genome shotgun (WGS) entry which is preliminary data.</text>
</comment>
<evidence type="ECO:0000256" key="1">
    <source>
        <dbReference type="ARBA" id="ARBA00006643"/>
    </source>
</evidence>
<comment type="similarity">
    <text evidence="1">Belongs to the PPR family. PCMP-H subfamily.</text>
</comment>
<organism evidence="4 5">
    <name type="scientific">Tetracentron sinense</name>
    <name type="common">Spur-leaf</name>
    <dbReference type="NCBI Taxonomy" id="13715"/>
    <lineage>
        <taxon>Eukaryota</taxon>
        <taxon>Viridiplantae</taxon>
        <taxon>Streptophyta</taxon>
        <taxon>Embryophyta</taxon>
        <taxon>Tracheophyta</taxon>
        <taxon>Spermatophyta</taxon>
        <taxon>Magnoliopsida</taxon>
        <taxon>Trochodendrales</taxon>
        <taxon>Trochodendraceae</taxon>
        <taxon>Tetracentron</taxon>
    </lineage>
</organism>
<reference evidence="4 5" key="1">
    <citation type="submission" date="2020-04" db="EMBL/GenBank/DDBJ databases">
        <title>Plant Genome Project.</title>
        <authorList>
            <person name="Zhang R.-G."/>
        </authorList>
    </citation>
    <scope>NUCLEOTIDE SEQUENCE [LARGE SCALE GENOMIC DNA]</scope>
    <source>
        <strain evidence="4">YNK0</strain>
        <tissue evidence="4">Leaf</tissue>
    </source>
</reference>